<evidence type="ECO:0000259" key="1">
    <source>
        <dbReference type="PROSITE" id="PS51832"/>
    </source>
</evidence>
<reference evidence="2" key="1">
    <citation type="journal article" date="2018" name="Antonie Van Leeuwenhoek">
        <title>Proteinivorax hydrogeniformans sp. nov., an anaerobic, haloalkaliphilic bacterium fermenting proteinaceous compounds with high hydrogen production.</title>
        <authorList>
            <person name="Boltyanskaya Y."/>
            <person name="Detkova E."/>
            <person name="Pimenov N."/>
            <person name="Kevbrin V."/>
        </authorList>
    </citation>
    <scope>NUCLEOTIDE SEQUENCE</scope>
    <source>
        <strain evidence="2">Z-710</strain>
    </source>
</reference>
<dbReference type="SUPFAM" id="SSF109604">
    <property type="entry name" value="HD-domain/PDEase-like"/>
    <property type="match status" value="1"/>
</dbReference>
<dbReference type="CDD" id="cd00077">
    <property type="entry name" value="HDc"/>
    <property type="match status" value="1"/>
</dbReference>
<reference evidence="2" key="2">
    <citation type="submission" date="2024-06" db="EMBL/GenBank/DDBJ databases">
        <authorList>
            <person name="Petrova K.O."/>
            <person name="Toshchakov S.V."/>
            <person name="Boltjanskaja Y.V."/>
            <person name="Kevbrin V.V."/>
        </authorList>
    </citation>
    <scope>NUCLEOTIDE SEQUENCE</scope>
    <source>
        <strain evidence="2">Z-710</strain>
    </source>
</reference>
<feature type="domain" description="HD-GYP" evidence="1">
    <location>
        <begin position="110"/>
        <end position="307"/>
    </location>
</feature>
<dbReference type="GO" id="GO:0016787">
    <property type="term" value="F:hydrolase activity"/>
    <property type="evidence" value="ECO:0007669"/>
    <property type="project" value="UniProtKB-KW"/>
</dbReference>
<keyword evidence="2" id="KW-0378">Hydrolase</keyword>
<dbReference type="SMART" id="SM00471">
    <property type="entry name" value="HDc"/>
    <property type="match status" value="1"/>
</dbReference>
<accession>A0AAU8HQY9</accession>
<name>A0AAU8HQY9_9FIRM</name>
<dbReference type="EMBL" id="CP159485">
    <property type="protein sequence ID" value="XCI27545.1"/>
    <property type="molecule type" value="Genomic_DNA"/>
</dbReference>
<dbReference type="Gene3D" id="1.10.3210.10">
    <property type="entry name" value="Hypothetical protein af1432"/>
    <property type="match status" value="1"/>
</dbReference>
<dbReference type="PANTHER" id="PTHR43155">
    <property type="entry name" value="CYCLIC DI-GMP PHOSPHODIESTERASE PA4108-RELATED"/>
    <property type="match status" value="1"/>
</dbReference>
<dbReference type="Pfam" id="PF13487">
    <property type="entry name" value="HD_5"/>
    <property type="match status" value="1"/>
</dbReference>
<dbReference type="PANTHER" id="PTHR43155:SF2">
    <property type="entry name" value="CYCLIC DI-GMP PHOSPHODIESTERASE PA4108"/>
    <property type="match status" value="1"/>
</dbReference>
<protein>
    <submittedName>
        <fullName evidence="2">HD-GYP domain-containing protein</fullName>
        <ecNumber evidence="2">3.1.4.-</ecNumber>
    </submittedName>
</protein>
<gene>
    <name evidence="2" type="ORF">PRVXH_001447</name>
</gene>
<evidence type="ECO:0000313" key="2">
    <source>
        <dbReference type="EMBL" id="XCI27545.1"/>
    </source>
</evidence>
<sequence length="352" mass="39212">MRRVFIDLANEGDTLAMPVKDSNGNILLAEGTKLRKATKDKLSKHGVRTIYVTTGEDLGLIQPLEGNRDEAIKAISRQPLKDILLQKANTFSKSNTRSVILNEVIEEIVSFMLNKTSLLVHFAHLRLIDNYTYEHSLDVCALSLVVGEKLRLTRTTLFNLGLGALIHDIGKTKVSLQISRNPGKLSDEEFAQIKKHPSLGFVILKELEDNIPLVCCQIALQHHERFSGSGYPRGLKENKTHKLSYVVGICDMYTAITSHRSYRKAFSPKEAMELFMGTCNSLFPTEIVKAFLDAVVAYPNGSKVKLSNGVLAKVVKQDTLSLKPIVKPINSQQGYEIRLANAETLDIVGFYE</sequence>
<organism evidence="2">
    <name type="scientific">Proteinivorax hydrogeniformans</name>
    <dbReference type="NCBI Taxonomy" id="1826727"/>
    <lineage>
        <taxon>Bacteria</taxon>
        <taxon>Bacillati</taxon>
        <taxon>Bacillota</taxon>
        <taxon>Clostridia</taxon>
        <taxon>Eubacteriales</taxon>
        <taxon>Proteinivoracaceae</taxon>
        <taxon>Proteinivorax</taxon>
    </lineage>
</organism>
<dbReference type="AlphaFoldDB" id="A0AAU8HQY9"/>
<dbReference type="RefSeq" id="WP_353892123.1">
    <property type="nucleotide sequence ID" value="NZ_CP159485.1"/>
</dbReference>
<proteinExistence type="predicted"/>
<dbReference type="PROSITE" id="PS51832">
    <property type="entry name" value="HD_GYP"/>
    <property type="match status" value="1"/>
</dbReference>
<dbReference type="EC" id="3.1.4.-" evidence="2"/>
<dbReference type="InterPro" id="IPR037522">
    <property type="entry name" value="HD_GYP_dom"/>
</dbReference>
<dbReference type="InterPro" id="IPR003607">
    <property type="entry name" value="HD/PDEase_dom"/>
</dbReference>